<dbReference type="SUPFAM" id="SSF56399">
    <property type="entry name" value="ADP-ribosylation"/>
    <property type="match status" value="1"/>
</dbReference>
<dbReference type="SUPFAM" id="SSF48452">
    <property type="entry name" value="TPR-like"/>
    <property type="match status" value="2"/>
</dbReference>
<keyword evidence="1" id="KW-0677">Repeat</keyword>
<dbReference type="AlphaFoldDB" id="A0A815FMJ5"/>
<dbReference type="InterPro" id="IPR011990">
    <property type="entry name" value="TPR-like_helical_dom_sf"/>
</dbReference>
<sequence>MGNFTGTPGLKRNYSNKKNVIKYCENKIVQNFILIWLDSSIGQLQKDCQYTISELHKVFNSITLFTDLDACREFIEKKRDEQIFLIVSGKLGEKLVPLVHKYVRLDSIYIFCGQPTLHKWTKQWEKIKLVHNQIEPICQSIVCDAAQCEQDLIPTSILSSNDSSNQDLQQVNSSFMYSQLIKDILLEMTYDKQAISELADFCRKSYRHNLDQLKIIDEFERDYDKHSPIWWYTRECFAYKMLNRSLRTFDIDVIAIMGFFMKDIHQQIQQIYSARSNSMGSFIVYRGQGMLDDEFIGIRNNIGGLLAFNSFLSTSDDLNVAMKFARRSVGRPGKTSVLFNMEVDPTLTSAPFVSLNNISHCKEKEKEILFSMHTVFQIVQVKEDNDHIWKINLKSVSNNNLQITRLTEHIRREIGEGITIDRLGRLMITLGELVKAEAIYELLREITPESDKKIVAWIHNQLGYIKYKQEKYSEAKASYENAREIQEKMRPSTDLDLAVTYSNMGLLYTSLNDTSNALLYHQKALEIRTKNLEVNHPDLATTYNNIGLVYDQRQEFSTALSYYEKTLKIYTQILPDNHPWLATTCKNIGLAKISMGECMIGLNNLCKAREIRKIALPSNHPSIASICGTIGGIYQEAGDYTTALKFYEEALDIGKRAPHIDYACLAMTYYNMSRILNELKQYDKALKYAELAVQSASKSSMTTNSDAVKFKKNFEQLQTKRL</sequence>
<reference evidence="4" key="1">
    <citation type="submission" date="2021-02" db="EMBL/GenBank/DDBJ databases">
        <authorList>
            <person name="Nowell W R."/>
        </authorList>
    </citation>
    <scope>NUCLEOTIDE SEQUENCE</scope>
</reference>
<evidence type="ECO:0000256" key="3">
    <source>
        <dbReference type="PROSITE-ProRule" id="PRU00339"/>
    </source>
</evidence>
<comment type="caution">
    <text evidence="4">The sequence shown here is derived from an EMBL/GenBank/DDBJ whole genome shotgun (WGS) entry which is preliminary data.</text>
</comment>
<dbReference type="PROSITE" id="PS50005">
    <property type="entry name" value="TPR"/>
    <property type="match status" value="3"/>
</dbReference>
<dbReference type="Pfam" id="PF13424">
    <property type="entry name" value="TPR_12"/>
    <property type="match status" value="2"/>
</dbReference>
<feature type="repeat" description="TPR" evidence="3">
    <location>
        <begin position="624"/>
        <end position="657"/>
    </location>
</feature>
<evidence type="ECO:0000313" key="5">
    <source>
        <dbReference type="Proteomes" id="UP000663864"/>
    </source>
</evidence>
<feature type="repeat" description="TPR" evidence="3">
    <location>
        <begin position="540"/>
        <end position="573"/>
    </location>
</feature>
<accession>A0A815FMJ5</accession>
<dbReference type="EMBL" id="CAJNOT010002494">
    <property type="protein sequence ID" value="CAF1320978.1"/>
    <property type="molecule type" value="Genomic_DNA"/>
</dbReference>
<name>A0A815FMJ5_9BILA</name>
<proteinExistence type="predicted"/>
<keyword evidence="2 3" id="KW-0802">TPR repeat</keyword>
<dbReference type="PANTHER" id="PTHR45641:SF1">
    <property type="entry name" value="AAA+ ATPASE DOMAIN-CONTAINING PROTEIN"/>
    <property type="match status" value="1"/>
</dbReference>
<dbReference type="SMART" id="SM00028">
    <property type="entry name" value="TPR"/>
    <property type="match status" value="5"/>
</dbReference>
<evidence type="ECO:0000256" key="1">
    <source>
        <dbReference type="ARBA" id="ARBA00022737"/>
    </source>
</evidence>
<evidence type="ECO:0000256" key="2">
    <source>
        <dbReference type="ARBA" id="ARBA00022803"/>
    </source>
</evidence>
<dbReference type="Proteomes" id="UP000663864">
    <property type="component" value="Unassembled WGS sequence"/>
</dbReference>
<dbReference type="Gene3D" id="3.90.176.10">
    <property type="entry name" value="Toxin ADP-ribosyltransferase, Chain A, domain 1"/>
    <property type="match status" value="1"/>
</dbReference>
<gene>
    <name evidence="4" type="ORF">ZHD862_LOCUS29010</name>
</gene>
<feature type="repeat" description="TPR" evidence="3">
    <location>
        <begin position="498"/>
        <end position="531"/>
    </location>
</feature>
<dbReference type="PROSITE" id="PS51996">
    <property type="entry name" value="TR_MART"/>
    <property type="match status" value="1"/>
</dbReference>
<dbReference type="InterPro" id="IPR019734">
    <property type="entry name" value="TPR_rpt"/>
</dbReference>
<evidence type="ECO:0008006" key="6">
    <source>
        <dbReference type="Google" id="ProtNLM"/>
    </source>
</evidence>
<dbReference type="PANTHER" id="PTHR45641">
    <property type="entry name" value="TETRATRICOPEPTIDE REPEAT PROTEIN (AFU_ORTHOLOGUE AFUA_6G03870)"/>
    <property type="match status" value="1"/>
</dbReference>
<dbReference type="Gene3D" id="1.25.40.10">
    <property type="entry name" value="Tetratricopeptide repeat domain"/>
    <property type="match status" value="2"/>
</dbReference>
<evidence type="ECO:0000313" key="4">
    <source>
        <dbReference type="EMBL" id="CAF1320978.1"/>
    </source>
</evidence>
<protein>
    <recommendedName>
        <fullName evidence="6">NAD(+)--protein-arginine ADP-ribosyltransferase</fullName>
    </recommendedName>
</protein>
<organism evidence="4 5">
    <name type="scientific">Rotaria sordida</name>
    <dbReference type="NCBI Taxonomy" id="392033"/>
    <lineage>
        <taxon>Eukaryota</taxon>
        <taxon>Metazoa</taxon>
        <taxon>Spiralia</taxon>
        <taxon>Gnathifera</taxon>
        <taxon>Rotifera</taxon>
        <taxon>Eurotatoria</taxon>
        <taxon>Bdelloidea</taxon>
        <taxon>Philodinida</taxon>
        <taxon>Philodinidae</taxon>
        <taxon>Rotaria</taxon>
    </lineage>
</organism>